<dbReference type="EMBL" id="JAYKXP010000029">
    <property type="protein sequence ID" value="KAK7043162.1"/>
    <property type="molecule type" value="Genomic_DNA"/>
</dbReference>
<keyword evidence="2" id="KW-1185">Reference proteome</keyword>
<proteinExistence type="predicted"/>
<name>A0AAW0CZ45_9AGAR</name>
<dbReference type="Proteomes" id="UP001383192">
    <property type="component" value="Unassembled WGS sequence"/>
</dbReference>
<protein>
    <recommendedName>
        <fullName evidence="3">F-box domain-containing protein</fullName>
    </recommendedName>
</protein>
<gene>
    <name evidence="1" type="ORF">VNI00_008516</name>
</gene>
<sequence>MEVTGAYVDELEALQVSRRTALISQSAHRSCLNTSTAMPTEVLVAMFEQCVLADTSGHALSCRAMPWVLSQTCRRWRTIATSTPSLWRIIRLDTQKYDIRNRYASSLYMFRAWLERSKSLPISCLVILGEEPSCAQFNTEVVDLLIGHSARWYAASFCFGTLDDLFHRLRTVPSDLPLLRSIRVEVIIPRTSRGHRDIPMTWTAPNLREAAFLVFDEYGSRQPSLMLPWSQLEVFEWTPNRADDFLSISSTFTSLRYCYLQIPYHTHLSSSEHHTLPQLLRFDISGPYQSILAIMNHLSLPSLQCFSLDTHEQIGTVADHLLAAISRLQARSVCGIRHLSAPFSLFSSPNSTALAAKVDTIRELRVLLSVEEENAQAIINLRDTPIFPNLEVLHLLFREPPDEGCIFSDMADVIEARYSPQTSVRRLEKVSLDVIRPPEASDMRISATVNTFQRLLGLEKCGLVLLGSVVEGRWNSIYAEGCWTDEDMGRVGRYWADFGYSDWLYEAEIGNSFVGMSESYLSTVMLMDLSK</sequence>
<dbReference type="AlphaFoldDB" id="A0AAW0CZ45"/>
<accession>A0AAW0CZ45</accession>
<comment type="caution">
    <text evidence="1">The sequence shown here is derived from an EMBL/GenBank/DDBJ whole genome shotgun (WGS) entry which is preliminary data.</text>
</comment>
<reference evidence="1 2" key="1">
    <citation type="submission" date="2024-01" db="EMBL/GenBank/DDBJ databases">
        <title>A draft genome for a cacao thread blight-causing isolate of Paramarasmius palmivorus.</title>
        <authorList>
            <person name="Baruah I.K."/>
            <person name="Bukari Y."/>
            <person name="Amoako-Attah I."/>
            <person name="Meinhardt L.W."/>
            <person name="Bailey B.A."/>
            <person name="Cohen S.P."/>
        </authorList>
    </citation>
    <scope>NUCLEOTIDE SEQUENCE [LARGE SCALE GENOMIC DNA]</scope>
    <source>
        <strain evidence="1 2">GH-12</strain>
    </source>
</reference>
<dbReference type="Gene3D" id="1.20.1280.50">
    <property type="match status" value="1"/>
</dbReference>
<evidence type="ECO:0000313" key="2">
    <source>
        <dbReference type="Proteomes" id="UP001383192"/>
    </source>
</evidence>
<evidence type="ECO:0000313" key="1">
    <source>
        <dbReference type="EMBL" id="KAK7043162.1"/>
    </source>
</evidence>
<evidence type="ECO:0008006" key="3">
    <source>
        <dbReference type="Google" id="ProtNLM"/>
    </source>
</evidence>
<organism evidence="1 2">
    <name type="scientific">Paramarasmius palmivorus</name>
    <dbReference type="NCBI Taxonomy" id="297713"/>
    <lineage>
        <taxon>Eukaryota</taxon>
        <taxon>Fungi</taxon>
        <taxon>Dikarya</taxon>
        <taxon>Basidiomycota</taxon>
        <taxon>Agaricomycotina</taxon>
        <taxon>Agaricomycetes</taxon>
        <taxon>Agaricomycetidae</taxon>
        <taxon>Agaricales</taxon>
        <taxon>Marasmiineae</taxon>
        <taxon>Marasmiaceae</taxon>
        <taxon>Paramarasmius</taxon>
    </lineage>
</organism>